<gene>
    <name evidence="2" type="ORF">RM779_15550</name>
</gene>
<name>A0ABU2S4T4_9ACTN</name>
<dbReference type="RefSeq" id="WP_311618285.1">
    <property type="nucleotide sequence ID" value="NZ_JAVREV010000007.1"/>
</dbReference>
<feature type="compositionally biased region" description="Gly residues" evidence="1">
    <location>
        <begin position="296"/>
        <end position="306"/>
    </location>
</feature>
<evidence type="ECO:0000313" key="2">
    <source>
        <dbReference type="EMBL" id="MDT0443998.1"/>
    </source>
</evidence>
<sequence length="306" mass="32024">MSIPGGSSNPYQQPPYGAAPAAYGYSQGPAGFGPMVPPQPGPPPRGGGMPGWLYGVGGVLVTSAAWGGVMFATGAIGSDDTADLAGYRFEADLCGTADMAAFEADYQPYEDDEPTSQAAQTEALDISSCEFTLEPTGADSDSYYSAYMMYELSWHKGTDPAPEFAARAEAFEQYNEGDGYYDYRTEPLADLGEEAFIIFGEDALSGDLTWASVTVRDGWFEYSLTWNAYLGDDPDGLAEEDRVRDMLRDATEETLAALRDGTGEGDGPDGGVDGGVDGGRDGNDDGGTEGPDDGGSRGGPGEPEAV</sequence>
<comment type="caution">
    <text evidence="2">The sequence shown here is derived from an EMBL/GenBank/DDBJ whole genome shotgun (WGS) entry which is preliminary data.</text>
</comment>
<feature type="region of interest" description="Disordered" evidence="1">
    <location>
        <begin position="1"/>
        <end position="22"/>
    </location>
</feature>
<keyword evidence="3" id="KW-1185">Reference proteome</keyword>
<feature type="compositionally biased region" description="Gly residues" evidence="1">
    <location>
        <begin position="264"/>
        <end position="277"/>
    </location>
</feature>
<feature type="region of interest" description="Disordered" evidence="1">
    <location>
        <begin position="251"/>
        <end position="306"/>
    </location>
</feature>
<proteinExistence type="predicted"/>
<protein>
    <submittedName>
        <fullName evidence="2">Uncharacterized protein</fullName>
    </submittedName>
</protein>
<organism evidence="2 3">
    <name type="scientific">Streptomyces johnsoniae</name>
    <dbReference type="NCBI Taxonomy" id="3075532"/>
    <lineage>
        <taxon>Bacteria</taxon>
        <taxon>Bacillati</taxon>
        <taxon>Actinomycetota</taxon>
        <taxon>Actinomycetes</taxon>
        <taxon>Kitasatosporales</taxon>
        <taxon>Streptomycetaceae</taxon>
        <taxon>Streptomyces</taxon>
    </lineage>
</organism>
<evidence type="ECO:0000313" key="3">
    <source>
        <dbReference type="Proteomes" id="UP001183615"/>
    </source>
</evidence>
<dbReference type="Proteomes" id="UP001183615">
    <property type="component" value="Unassembled WGS sequence"/>
</dbReference>
<evidence type="ECO:0000256" key="1">
    <source>
        <dbReference type="SAM" id="MobiDB-lite"/>
    </source>
</evidence>
<dbReference type="EMBL" id="JAVREV010000007">
    <property type="protein sequence ID" value="MDT0443998.1"/>
    <property type="molecule type" value="Genomic_DNA"/>
</dbReference>
<feature type="compositionally biased region" description="Low complexity" evidence="1">
    <location>
        <begin position="10"/>
        <end position="22"/>
    </location>
</feature>
<accession>A0ABU2S4T4</accession>
<reference evidence="3" key="1">
    <citation type="submission" date="2023-07" db="EMBL/GenBank/DDBJ databases">
        <title>30 novel species of actinomycetes from the DSMZ collection.</title>
        <authorList>
            <person name="Nouioui I."/>
        </authorList>
    </citation>
    <scope>NUCLEOTIDE SEQUENCE [LARGE SCALE GENOMIC DNA]</scope>
    <source>
        <strain evidence="3">DSM 41886</strain>
    </source>
</reference>